<dbReference type="InterPro" id="IPR036390">
    <property type="entry name" value="WH_DNA-bd_sf"/>
</dbReference>
<dbReference type="PROSITE" id="PS50995">
    <property type="entry name" value="HTH_MARR_2"/>
    <property type="match status" value="1"/>
</dbReference>
<protein>
    <submittedName>
        <fullName evidence="6">Unannotated protein</fullName>
    </submittedName>
</protein>
<dbReference type="EMBL" id="CAEZZR010000032">
    <property type="protein sequence ID" value="CAB4769380.1"/>
    <property type="molecule type" value="Genomic_DNA"/>
</dbReference>
<evidence type="ECO:0000313" key="5">
    <source>
        <dbReference type="EMBL" id="CAB4922498.1"/>
    </source>
</evidence>
<dbReference type="InterPro" id="IPR000835">
    <property type="entry name" value="HTH_MarR-typ"/>
</dbReference>
<evidence type="ECO:0000313" key="3">
    <source>
        <dbReference type="EMBL" id="CAB4769380.1"/>
    </source>
</evidence>
<dbReference type="SMART" id="SM00347">
    <property type="entry name" value="HTH_MARR"/>
    <property type="match status" value="1"/>
</dbReference>
<reference evidence="6" key="1">
    <citation type="submission" date="2020-05" db="EMBL/GenBank/DDBJ databases">
        <authorList>
            <person name="Chiriac C."/>
            <person name="Salcher M."/>
            <person name="Ghai R."/>
            <person name="Kavagutti S V."/>
        </authorList>
    </citation>
    <scope>NUCLEOTIDE SEQUENCE</scope>
</reference>
<dbReference type="InterPro" id="IPR039422">
    <property type="entry name" value="MarR/SlyA-like"/>
</dbReference>
<name>A0A6J7N630_9ZZZZ</name>
<evidence type="ECO:0000313" key="4">
    <source>
        <dbReference type="EMBL" id="CAB4845280.1"/>
    </source>
</evidence>
<accession>A0A6J7N630</accession>
<dbReference type="CDD" id="cd00090">
    <property type="entry name" value="HTH_ARSR"/>
    <property type="match status" value="1"/>
</dbReference>
<dbReference type="InterPro" id="IPR011991">
    <property type="entry name" value="ArsR-like_HTH"/>
</dbReference>
<gene>
    <name evidence="2" type="ORF">UFOPK2254_01259</name>
    <name evidence="3" type="ORF">UFOPK2907_00464</name>
    <name evidence="4" type="ORF">UFOPK3241_01314</name>
    <name evidence="5" type="ORF">UFOPK3707_00421</name>
    <name evidence="6" type="ORF">UFOPK3937_01123</name>
    <name evidence="7" type="ORF">UFOPK4265_01084</name>
    <name evidence="8" type="ORF">UFOPK4401_00165</name>
</gene>
<dbReference type="PANTHER" id="PTHR33164:SF99">
    <property type="entry name" value="MARR FAMILY REGULATORY PROTEIN"/>
    <property type="match status" value="1"/>
</dbReference>
<evidence type="ECO:0000313" key="8">
    <source>
        <dbReference type="EMBL" id="CAB5071470.1"/>
    </source>
</evidence>
<evidence type="ECO:0000313" key="7">
    <source>
        <dbReference type="EMBL" id="CAB5055535.1"/>
    </source>
</evidence>
<dbReference type="PANTHER" id="PTHR33164">
    <property type="entry name" value="TRANSCRIPTIONAL REGULATOR, MARR FAMILY"/>
    <property type="match status" value="1"/>
</dbReference>
<dbReference type="EMBL" id="CAFAZX010000100">
    <property type="protein sequence ID" value="CAB4845280.1"/>
    <property type="molecule type" value="Genomic_DNA"/>
</dbReference>
<dbReference type="EMBL" id="CAFBOJ010000143">
    <property type="protein sequence ID" value="CAB4987698.1"/>
    <property type="molecule type" value="Genomic_DNA"/>
</dbReference>
<dbReference type="AlphaFoldDB" id="A0A6J7N630"/>
<dbReference type="Pfam" id="PF12802">
    <property type="entry name" value="MarR_2"/>
    <property type="match status" value="1"/>
</dbReference>
<dbReference type="InterPro" id="IPR036388">
    <property type="entry name" value="WH-like_DNA-bd_sf"/>
</dbReference>
<proteinExistence type="predicted"/>
<dbReference type="GO" id="GO:0006950">
    <property type="term" value="P:response to stress"/>
    <property type="evidence" value="ECO:0007669"/>
    <property type="project" value="TreeGrafter"/>
</dbReference>
<dbReference type="EMBL" id="CAFBMY010000047">
    <property type="protein sequence ID" value="CAB4922498.1"/>
    <property type="molecule type" value="Genomic_DNA"/>
</dbReference>
<dbReference type="GO" id="GO:0003700">
    <property type="term" value="F:DNA-binding transcription factor activity"/>
    <property type="evidence" value="ECO:0007669"/>
    <property type="project" value="InterPro"/>
</dbReference>
<dbReference type="Gene3D" id="1.10.10.10">
    <property type="entry name" value="Winged helix-like DNA-binding domain superfamily/Winged helix DNA-binding domain"/>
    <property type="match status" value="1"/>
</dbReference>
<evidence type="ECO:0000313" key="6">
    <source>
        <dbReference type="EMBL" id="CAB4987698.1"/>
    </source>
</evidence>
<dbReference type="EMBL" id="CAFBRB010000008">
    <property type="protein sequence ID" value="CAB5071470.1"/>
    <property type="molecule type" value="Genomic_DNA"/>
</dbReference>
<sequence>MARNATPPTPRWLNPSEMKAWRRYIVASRRLLEALDGDLQGHDLSMSDYEILAQLSDAPERRMRMSELADIAMLSRSRLSHRMKVMEKAGWVKREACPIDKRGYFAVMTPKGWKAIVAAAPDHVESVRKRFVDHLSKADQIALAQIFEKVGESLRGDPTLHEK</sequence>
<feature type="domain" description="HTH marR-type" evidence="1">
    <location>
        <begin position="17"/>
        <end position="152"/>
    </location>
</feature>
<dbReference type="EMBL" id="CAFBQK010000158">
    <property type="protein sequence ID" value="CAB5055535.1"/>
    <property type="molecule type" value="Genomic_DNA"/>
</dbReference>
<dbReference type="SUPFAM" id="SSF46785">
    <property type="entry name" value="Winged helix' DNA-binding domain"/>
    <property type="match status" value="1"/>
</dbReference>
<evidence type="ECO:0000313" key="2">
    <source>
        <dbReference type="EMBL" id="CAB4671023.1"/>
    </source>
</evidence>
<organism evidence="6">
    <name type="scientific">freshwater metagenome</name>
    <dbReference type="NCBI Taxonomy" id="449393"/>
    <lineage>
        <taxon>unclassified sequences</taxon>
        <taxon>metagenomes</taxon>
        <taxon>ecological metagenomes</taxon>
    </lineage>
</organism>
<dbReference type="EMBL" id="CAEZWO010000150">
    <property type="protein sequence ID" value="CAB4671023.1"/>
    <property type="molecule type" value="Genomic_DNA"/>
</dbReference>
<evidence type="ECO:0000259" key="1">
    <source>
        <dbReference type="PROSITE" id="PS50995"/>
    </source>
</evidence>